<dbReference type="GO" id="GO:0031902">
    <property type="term" value="C:late endosome membrane"/>
    <property type="evidence" value="ECO:0007669"/>
    <property type="project" value="TreeGrafter"/>
</dbReference>
<dbReference type="GO" id="GO:0010506">
    <property type="term" value="P:regulation of autophagy"/>
    <property type="evidence" value="ECO:0007669"/>
    <property type="project" value="InterPro"/>
</dbReference>
<evidence type="ECO:0000259" key="1">
    <source>
        <dbReference type="Pfam" id="PF07035"/>
    </source>
</evidence>
<dbReference type="InterPro" id="IPR040371">
    <property type="entry name" value="RMC1"/>
</dbReference>
<keyword evidence="3" id="KW-1185">Reference proteome</keyword>
<dbReference type="GO" id="GO:0005765">
    <property type="term" value="C:lysosomal membrane"/>
    <property type="evidence" value="ECO:0007669"/>
    <property type="project" value="TreeGrafter"/>
</dbReference>
<reference evidence="2" key="1">
    <citation type="submission" date="2019-05" db="EMBL/GenBank/DDBJ databases">
        <title>Annotation for the trematode Fasciolopsis buski.</title>
        <authorList>
            <person name="Choi Y.-J."/>
        </authorList>
    </citation>
    <scope>NUCLEOTIDE SEQUENCE</scope>
    <source>
        <strain evidence="2">HT</strain>
        <tissue evidence="2">Whole worm</tissue>
    </source>
</reference>
<name>A0A8E0S1D8_9TREM</name>
<dbReference type="PANTHER" id="PTHR12897">
    <property type="entry name" value="COLON CANCER-ASSOCIATED PROTEIN MIC1"/>
    <property type="match status" value="1"/>
</dbReference>
<dbReference type="Pfam" id="PF07035">
    <property type="entry name" value="RMC1_C"/>
    <property type="match status" value="1"/>
</dbReference>
<dbReference type="Proteomes" id="UP000728185">
    <property type="component" value="Unassembled WGS sequence"/>
</dbReference>
<comment type="caution">
    <text evidence="2">The sequence shown here is derived from an EMBL/GenBank/DDBJ whole genome shotgun (WGS) entry which is preliminary data.</text>
</comment>
<dbReference type="EMBL" id="LUCM01003824">
    <property type="protein sequence ID" value="KAA0195256.1"/>
    <property type="molecule type" value="Genomic_DNA"/>
</dbReference>
<evidence type="ECO:0000313" key="2">
    <source>
        <dbReference type="EMBL" id="KAA0195256.1"/>
    </source>
</evidence>
<organism evidence="2 3">
    <name type="scientific">Fasciolopsis buskii</name>
    <dbReference type="NCBI Taxonomy" id="27845"/>
    <lineage>
        <taxon>Eukaryota</taxon>
        <taxon>Metazoa</taxon>
        <taxon>Spiralia</taxon>
        <taxon>Lophotrochozoa</taxon>
        <taxon>Platyhelminthes</taxon>
        <taxon>Trematoda</taxon>
        <taxon>Digenea</taxon>
        <taxon>Plagiorchiida</taxon>
        <taxon>Echinostomata</taxon>
        <taxon>Echinostomatoidea</taxon>
        <taxon>Fasciolidae</taxon>
        <taxon>Fasciolopsis</taxon>
    </lineage>
</organism>
<proteinExistence type="predicted"/>
<evidence type="ECO:0000313" key="3">
    <source>
        <dbReference type="Proteomes" id="UP000728185"/>
    </source>
</evidence>
<accession>A0A8E0S1D8</accession>
<dbReference type="InterPro" id="IPR009755">
    <property type="entry name" value="RMC1_C"/>
</dbReference>
<dbReference type="OrthoDB" id="6288564at2759"/>
<dbReference type="AlphaFoldDB" id="A0A8E0S1D8"/>
<protein>
    <recommendedName>
        <fullName evidence="1">Mic1 domain-containing protein</fullName>
    </recommendedName>
</protein>
<gene>
    <name evidence="2" type="ORF">FBUS_04623</name>
</gene>
<dbReference type="PANTHER" id="PTHR12897:SF4">
    <property type="entry name" value="REGULATOR OF MON1-CCZ1 COMPLEX"/>
    <property type="match status" value="1"/>
</dbReference>
<dbReference type="GO" id="GO:0035658">
    <property type="term" value="C:Mon1-Ccz1 complex"/>
    <property type="evidence" value="ECO:0007669"/>
    <property type="project" value="InterPro"/>
</dbReference>
<feature type="domain" description="Mic1" evidence="1">
    <location>
        <begin position="16"/>
        <end position="97"/>
    </location>
</feature>
<sequence length="107" mass="12467">MSSYGESFVEPYILPYVIEQNDVSTRIFQSSQENENFHVRSFLYALLVEFMRALIEHDLEVDNSLQELLVSTIARLNDYTQLTYCIQSRFISDSKPIVSWSVFSPLC</sequence>